<evidence type="ECO:0000256" key="1">
    <source>
        <dbReference type="ARBA" id="ARBA00009437"/>
    </source>
</evidence>
<organism evidence="6 7">
    <name type="scientific">Cellulomonas chitinilytica</name>
    <dbReference type="NCBI Taxonomy" id="398759"/>
    <lineage>
        <taxon>Bacteria</taxon>
        <taxon>Bacillati</taxon>
        <taxon>Actinomycetota</taxon>
        <taxon>Actinomycetes</taxon>
        <taxon>Micrococcales</taxon>
        <taxon>Cellulomonadaceae</taxon>
        <taxon>Cellulomonas</taxon>
    </lineage>
</organism>
<dbReference type="PRINTS" id="PR00039">
    <property type="entry name" value="HTHLYSR"/>
</dbReference>
<gene>
    <name evidence="6" type="ORF">Cch01nite_19110</name>
</gene>
<dbReference type="Gene3D" id="1.10.10.10">
    <property type="entry name" value="Winged helix-like DNA-binding domain superfamily/Winged helix DNA-binding domain"/>
    <property type="match status" value="1"/>
</dbReference>
<evidence type="ECO:0000256" key="3">
    <source>
        <dbReference type="ARBA" id="ARBA00023125"/>
    </source>
</evidence>
<comment type="caution">
    <text evidence="6">The sequence shown here is derived from an EMBL/GenBank/DDBJ whole genome shotgun (WGS) entry which is preliminary data.</text>
</comment>
<proteinExistence type="inferred from homology"/>
<dbReference type="SUPFAM" id="SSF46785">
    <property type="entry name" value="Winged helix' DNA-binding domain"/>
    <property type="match status" value="1"/>
</dbReference>
<evidence type="ECO:0000256" key="4">
    <source>
        <dbReference type="ARBA" id="ARBA00023163"/>
    </source>
</evidence>
<keyword evidence="2" id="KW-0805">Transcription regulation</keyword>
<keyword evidence="3" id="KW-0238">DNA-binding</keyword>
<dbReference type="InterPro" id="IPR036388">
    <property type="entry name" value="WH-like_DNA-bd_sf"/>
</dbReference>
<evidence type="ECO:0000313" key="6">
    <source>
        <dbReference type="EMBL" id="GIG21187.1"/>
    </source>
</evidence>
<dbReference type="Gene3D" id="3.40.190.10">
    <property type="entry name" value="Periplasmic binding protein-like II"/>
    <property type="match status" value="2"/>
</dbReference>
<dbReference type="InterPro" id="IPR050389">
    <property type="entry name" value="LysR-type_TF"/>
</dbReference>
<name>A0A919U276_9CELL</name>
<dbReference type="RefSeq" id="WP_203752043.1">
    <property type="nucleotide sequence ID" value="NZ_BONK01000005.1"/>
</dbReference>
<keyword evidence="4" id="KW-0804">Transcription</keyword>
<comment type="similarity">
    <text evidence="1">Belongs to the LysR transcriptional regulatory family.</text>
</comment>
<dbReference type="CDD" id="cd08417">
    <property type="entry name" value="PBP2_Nitroaromatics_like"/>
    <property type="match status" value="1"/>
</dbReference>
<protein>
    <submittedName>
        <fullName evidence="6">LysR family transcriptional regulator</fullName>
    </submittedName>
</protein>
<dbReference type="InterPro" id="IPR036390">
    <property type="entry name" value="WH_DNA-bd_sf"/>
</dbReference>
<dbReference type="InterPro" id="IPR005119">
    <property type="entry name" value="LysR_subst-bd"/>
</dbReference>
<dbReference type="InterPro" id="IPR000847">
    <property type="entry name" value="LysR_HTH_N"/>
</dbReference>
<dbReference type="PANTHER" id="PTHR30118:SF15">
    <property type="entry name" value="TRANSCRIPTIONAL REGULATORY PROTEIN"/>
    <property type="match status" value="1"/>
</dbReference>
<sequence length="310" mass="33943">MNIANLNLNLLTALDALLRERSVTNAAAKLGLSQPALSASLARLRRHFNDPLLVRAGNAYELTPFAEQLRERTGAAMAGVQRVFSVAPTFDPATSERAFSVLVADYALSVIGAGVSQIVAERAPGVRVEFHPHTPQLIERAEEVLRDADAMILPRGFLSGLPYLDLFTDSWVCLFDADHPTLGDAVTLPDMARLPWVVSFRSSSAFTPPMRQLENLGVDVHVQIVVEHFLAIPQFLVGTDRIALVQERLVPQLQAGHRLRAVPCPFEVIPLVEALWWHPSHQLEPGHAWLRSVLLEAAQGIEGAESSDVA</sequence>
<dbReference type="GO" id="GO:0003700">
    <property type="term" value="F:DNA-binding transcription factor activity"/>
    <property type="evidence" value="ECO:0007669"/>
    <property type="project" value="InterPro"/>
</dbReference>
<dbReference type="Pfam" id="PF03466">
    <property type="entry name" value="LysR_substrate"/>
    <property type="match status" value="1"/>
</dbReference>
<evidence type="ECO:0000259" key="5">
    <source>
        <dbReference type="PROSITE" id="PS50931"/>
    </source>
</evidence>
<evidence type="ECO:0000313" key="7">
    <source>
        <dbReference type="Proteomes" id="UP000632740"/>
    </source>
</evidence>
<dbReference type="SUPFAM" id="SSF53850">
    <property type="entry name" value="Periplasmic binding protein-like II"/>
    <property type="match status" value="1"/>
</dbReference>
<feature type="domain" description="HTH lysR-type" evidence="5">
    <location>
        <begin position="6"/>
        <end position="63"/>
    </location>
</feature>
<dbReference type="Proteomes" id="UP000632740">
    <property type="component" value="Unassembled WGS sequence"/>
</dbReference>
<dbReference type="PANTHER" id="PTHR30118">
    <property type="entry name" value="HTH-TYPE TRANSCRIPTIONAL REGULATOR LEUO-RELATED"/>
    <property type="match status" value="1"/>
</dbReference>
<reference evidence="6" key="1">
    <citation type="submission" date="2021-01" db="EMBL/GenBank/DDBJ databases">
        <title>Whole genome shotgun sequence of Cellulomonas chitinilytica NBRC 110799.</title>
        <authorList>
            <person name="Komaki H."/>
            <person name="Tamura T."/>
        </authorList>
    </citation>
    <scope>NUCLEOTIDE SEQUENCE</scope>
    <source>
        <strain evidence="6">NBRC 110799</strain>
    </source>
</reference>
<dbReference type="PROSITE" id="PS50931">
    <property type="entry name" value="HTH_LYSR"/>
    <property type="match status" value="1"/>
</dbReference>
<dbReference type="InterPro" id="IPR037402">
    <property type="entry name" value="YidZ_PBP2"/>
</dbReference>
<evidence type="ECO:0000256" key="2">
    <source>
        <dbReference type="ARBA" id="ARBA00023015"/>
    </source>
</evidence>
<accession>A0A919U276</accession>
<dbReference type="GO" id="GO:0003677">
    <property type="term" value="F:DNA binding"/>
    <property type="evidence" value="ECO:0007669"/>
    <property type="project" value="UniProtKB-KW"/>
</dbReference>
<keyword evidence="7" id="KW-1185">Reference proteome</keyword>
<dbReference type="AlphaFoldDB" id="A0A919U276"/>
<dbReference type="EMBL" id="BONK01000005">
    <property type="protein sequence ID" value="GIG21187.1"/>
    <property type="molecule type" value="Genomic_DNA"/>
</dbReference>
<dbReference type="Pfam" id="PF00126">
    <property type="entry name" value="HTH_1"/>
    <property type="match status" value="1"/>
</dbReference>